<evidence type="ECO:0000313" key="2">
    <source>
        <dbReference type="Proteomes" id="UP000244803"/>
    </source>
</evidence>
<reference evidence="1" key="1">
    <citation type="submission" date="2022-07" db="EMBL/GenBank/DDBJ databases">
        <title>Evaluation of T. orientalis genome assembly methods using nanopore sequencing and analysis of variation between genomes.</title>
        <authorList>
            <person name="Yam J."/>
            <person name="Micallef M.L."/>
            <person name="Liu M."/>
            <person name="Djordjevic S.P."/>
            <person name="Bogema D.R."/>
            <person name="Jenkins C."/>
        </authorList>
    </citation>
    <scope>NUCLEOTIDE SEQUENCE</scope>
    <source>
        <strain evidence="1">Fish Creek</strain>
    </source>
</reference>
<dbReference type="EMBL" id="CP056068">
    <property type="protein sequence ID" value="UVC54746.1"/>
    <property type="molecule type" value="Genomic_DNA"/>
</dbReference>
<protein>
    <submittedName>
        <fullName evidence="1">Uncharacterized protein</fullName>
    </submittedName>
</protein>
<organism evidence="1 2">
    <name type="scientific">Theileria orientalis</name>
    <dbReference type="NCBI Taxonomy" id="68886"/>
    <lineage>
        <taxon>Eukaryota</taxon>
        <taxon>Sar</taxon>
        <taxon>Alveolata</taxon>
        <taxon>Apicomplexa</taxon>
        <taxon>Aconoidasida</taxon>
        <taxon>Piroplasmida</taxon>
        <taxon>Theileriidae</taxon>
        <taxon>Theileria</taxon>
    </lineage>
</organism>
<sequence>MAEITIDLDKDGPYSSGIFKIEILQIPYDDCDIIDRKTHYPVGNCKLKSLKSKILGVKIENDKIFDNVSYVYVFFSTIEEKVPIVFGISTGNDNNVIYYTGFSEENQTYKLSSLKKICNENLLDDLVKESDKVNNTLTYLLDKKTSYNDIKVTRIQNQIKPEDWIFTHSPINKEKLRKSTLLLKYKKYM</sequence>
<dbReference type="Proteomes" id="UP000244803">
    <property type="component" value="Chromosome 2"/>
</dbReference>
<evidence type="ECO:0000313" key="1">
    <source>
        <dbReference type="EMBL" id="UVC54746.1"/>
    </source>
</evidence>
<name>A0A976SLM9_THEOR</name>
<proteinExistence type="predicted"/>
<gene>
    <name evidence="1" type="ORF">MACJ_003717</name>
</gene>
<accession>A0A976SLM9</accession>
<dbReference type="AlphaFoldDB" id="A0A976SLM9"/>